<name>A0A6C0I5M6_9ZZZZ</name>
<protein>
    <submittedName>
        <fullName evidence="1">Uncharacterized protein</fullName>
    </submittedName>
</protein>
<proteinExistence type="predicted"/>
<dbReference type="AlphaFoldDB" id="A0A6C0I5M6"/>
<dbReference type="EMBL" id="MN740089">
    <property type="protein sequence ID" value="QHT87443.1"/>
    <property type="molecule type" value="Genomic_DNA"/>
</dbReference>
<accession>A0A6C0I5M6</accession>
<sequence>MTSYENLIRTLLANRCLTQYQSNIFKKEKEEEEDDFGESLLSNIEDSELWRTIFMDRSINTLLQHYANIMTTTITHSLPILAIPTFQEYIDKMINIRTLGPSDYQRFVQSMKDQTFRRNMTEKYEKAIFQDQIKNHIIYIVRLYLLFHTKYSNYFTTDEMCYLAEEAINMIPYFEHISEKGWYLDALDNAVTDDQIELDACITIRNLFL</sequence>
<reference evidence="1" key="1">
    <citation type="journal article" date="2020" name="Nature">
        <title>Giant virus diversity and host interactions through global metagenomics.</title>
        <authorList>
            <person name="Schulz F."/>
            <person name="Roux S."/>
            <person name="Paez-Espino D."/>
            <person name="Jungbluth S."/>
            <person name="Walsh D.A."/>
            <person name="Denef V.J."/>
            <person name="McMahon K.D."/>
            <person name="Konstantinidis K.T."/>
            <person name="Eloe-Fadrosh E.A."/>
            <person name="Kyrpides N.C."/>
            <person name="Woyke T."/>
        </authorList>
    </citation>
    <scope>NUCLEOTIDE SEQUENCE</scope>
    <source>
        <strain evidence="1">GVMAG-M-3300023184-190</strain>
    </source>
</reference>
<organism evidence="1">
    <name type="scientific">viral metagenome</name>
    <dbReference type="NCBI Taxonomy" id="1070528"/>
    <lineage>
        <taxon>unclassified sequences</taxon>
        <taxon>metagenomes</taxon>
        <taxon>organismal metagenomes</taxon>
    </lineage>
</organism>
<evidence type="ECO:0000313" key="1">
    <source>
        <dbReference type="EMBL" id="QHT87443.1"/>
    </source>
</evidence>